<feature type="transmembrane region" description="Helical" evidence="15">
    <location>
        <begin position="124"/>
        <end position="149"/>
    </location>
</feature>
<dbReference type="Pfam" id="PF00512">
    <property type="entry name" value="HisKA"/>
    <property type="match status" value="1"/>
</dbReference>
<dbReference type="CDD" id="cd00130">
    <property type="entry name" value="PAS"/>
    <property type="match status" value="3"/>
</dbReference>
<dbReference type="Pfam" id="PF08447">
    <property type="entry name" value="PAS_3"/>
    <property type="match status" value="2"/>
</dbReference>
<keyword evidence="4" id="KW-1003">Cell membrane</keyword>
<dbReference type="Pfam" id="PF00072">
    <property type="entry name" value="Response_reg"/>
    <property type="match status" value="1"/>
</dbReference>
<dbReference type="InterPro" id="IPR000014">
    <property type="entry name" value="PAS"/>
</dbReference>
<evidence type="ECO:0000259" key="20">
    <source>
        <dbReference type="PROSITE" id="PS50924"/>
    </source>
</evidence>
<dbReference type="SUPFAM" id="SSF55785">
    <property type="entry name" value="PYP-like sensor domain (PAS domain)"/>
    <property type="match status" value="3"/>
</dbReference>
<dbReference type="PANTHER" id="PTHR43047:SF64">
    <property type="entry name" value="HISTIDINE KINASE CONTAINING CHEY-HOMOLOGOUS RECEIVER DOMAIN AND PAS DOMAIN-RELATED"/>
    <property type="match status" value="1"/>
</dbReference>
<evidence type="ECO:0000256" key="10">
    <source>
        <dbReference type="ARBA" id="ARBA00022840"/>
    </source>
</evidence>
<dbReference type="InterPro" id="IPR001610">
    <property type="entry name" value="PAC"/>
</dbReference>
<evidence type="ECO:0000256" key="12">
    <source>
        <dbReference type="ARBA" id="ARBA00023012"/>
    </source>
</evidence>
<feature type="transmembrane region" description="Helical" evidence="15">
    <location>
        <begin position="58"/>
        <end position="81"/>
    </location>
</feature>
<feature type="transmembrane region" description="Helical" evidence="15">
    <location>
        <begin position="20"/>
        <end position="46"/>
    </location>
</feature>
<dbReference type="PROSITE" id="PS50109">
    <property type="entry name" value="HIS_KIN"/>
    <property type="match status" value="1"/>
</dbReference>
<keyword evidence="9" id="KW-0418">Kinase</keyword>
<dbReference type="SMART" id="SM00086">
    <property type="entry name" value="PAC"/>
    <property type="match status" value="3"/>
</dbReference>
<dbReference type="Pfam" id="PF02518">
    <property type="entry name" value="HATPase_c"/>
    <property type="match status" value="1"/>
</dbReference>
<reference evidence="22" key="1">
    <citation type="journal article" date="2019" name="Int. J. Syst. Evol. Microbiol.">
        <title>The Global Catalogue of Microorganisms (GCM) 10K type strain sequencing project: providing services to taxonomists for standard genome sequencing and annotation.</title>
        <authorList>
            <consortium name="The Broad Institute Genomics Platform"/>
            <consortium name="The Broad Institute Genome Sequencing Center for Infectious Disease"/>
            <person name="Wu L."/>
            <person name="Ma J."/>
        </authorList>
    </citation>
    <scope>NUCLEOTIDE SEQUENCE [LARGE SCALE GENOMIC DNA]</scope>
    <source>
        <strain evidence="22">KCTC 42742</strain>
    </source>
</reference>
<dbReference type="InterPro" id="IPR013767">
    <property type="entry name" value="PAS_fold"/>
</dbReference>
<feature type="domain" description="PAC" evidence="19">
    <location>
        <begin position="593"/>
        <end position="645"/>
    </location>
</feature>
<dbReference type="SMART" id="SM00091">
    <property type="entry name" value="PAS"/>
    <property type="match status" value="3"/>
</dbReference>
<dbReference type="CDD" id="cd16922">
    <property type="entry name" value="HATPase_EvgS-ArcB-TorS-like"/>
    <property type="match status" value="1"/>
</dbReference>
<dbReference type="PROSITE" id="PS50112">
    <property type="entry name" value="PAS"/>
    <property type="match status" value="3"/>
</dbReference>
<dbReference type="PROSITE" id="PS50110">
    <property type="entry name" value="RESPONSE_REGULATORY"/>
    <property type="match status" value="1"/>
</dbReference>
<dbReference type="InterPro" id="IPR035965">
    <property type="entry name" value="PAS-like_dom_sf"/>
</dbReference>
<dbReference type="PRINTS" id="PR00344">
    <property type="entry name" value="BCTRLSENSOR"/>
</dbReference>
<keyword evidence="5" id="KW-0997">Cell inner membrane</keyword>
<evidence type="ECO:0000259" key="19">
    <source>
        <dbReference type="PROSITE" id="PS50113"/>
    </source>
</evidence>
<gene>
    <name evidence="21" type="ORF">ACFOLG_16465</name>
</gene>
<evidence type="ECO:0000256" key="4">
    <source>
        <dbReference type="ARBA" id="ARBA00022475"/>
    </source>
</evidence>
<dbReference type="Pfam" id="PF00989">
    <property type="entry name" value="PAS"/>
    <property type="match status" value="1"/>
</dbReference>
<dbReference type="InterPro" id="IPR005467">
    <property type="entry name" value="His_kinase_dom"/>
</dbReference>
<evidence type="ECO:0000259" key="18">
    <source>
        <dbReference type="PROSITE" id="PS50112"/>
    </source>
</evidence>
<feature type="transmembrane region" description="Helical" evidence="15">
    <location>
        <begin position="155"/>
        <end position="178"/>
    </location>
</feature>
<feature type="domain" description="PAS" evidence="18">
    <location>
        <begin position="517"/>
        <end position="564"/>
    </location>
</feature>
<dbReference type="SUPFAM" id="SSF47226">
    <property type="entry name" value="Histidine-containing phosphotransfer domain, HPT domain"/>
    <property type="match status" value="1"/>
</dbReference>
<dbReference type="InterPro" id="IPR001789">
    <property type="entry name" value="Sig_transdc_resp-reg_receiver"/>
</dbReference>
<sequence>MLDFFLLRDGAATPLLLGSYHPWLVALSLLIAILSSCMALQVSGLARLARSTAMRQTALASGSLALGGGIWAMHFIGMLAFEICTRVNYRYDTTLLSMLPAVLASWVALNLISHREINRWQLIGGGVLVGAGIGTMHYSGMAAMVMSPLLRYDPLWFAASLLVAVALAMLSLWIRFGLRRRGRFSVNQAILLGGLVMGLAIAGMHYTGMAAARFIGTPQLDYVAGMNHNTLLALAVGLITVSSSVFVLAGNAFLHYRQLYTQKLDSETRLRAIVNTAVDGIITIDHQGRIQNLNHSAERLFGWQESELVGRNINMLMPEPYRSGHDGYLANYLRTGHAKVIGQGREVTAMRRDGSLLPVRLAVGRAETPGQPLFVGFITDISEHKAMERELRARETQYRTLIGNIPGVAFRSRVDQAWSKLFISDAVETLTGWDTASFMQGGHSFADIIHPDDLARVRAQVQQALATRQPYVLEYRLQHRDGSERWVSESASGVYDEDGNAQWIDGVIIDVTASKLRNAEFEGIVQAMRLAMAVVEFDLDGHILDANDNFLRLSGYRLDELCGQHHRMLCRPQEADSAAYQAFWDTLRRGEFVQGEYCRLARDGHEFWIHASYNPILDADGKPCKIVKLASDLSGRKAMENDLLQARDTAEQAASAKGMFLANMSHEIRTPMNAIIGFTELLLGSRLDEQQRRHLDTVRQSARSLLGLLNDILDTAKLERGAIELERHDFSLRELCQQVLAALQLQAEQKGLTLQLDYPEELQDGCHGDALRLRQVLTNLLGNAVKFTEHGSVTLRLRAERGGLQLSVLDTGIGIAPERLPHIFAPFTQADASMARRFGGTGLGTTIARQLVELMGGHIHASSQPGVGSCFSVQLPLPPARNEMRTAPAAPQSRLPALDILVADDVPQNLELLQLALSRDGHRVWTARNGEEACELYRQQRFDVVLMDVQMPLLDGLQATRRIRDDERLQQRAATPVIALTASVLEKDRREAGAAGMNGFAGKPVDMPQLYAEIARVLRQPDTAESGAQPEPATALADIDWPGASQRWGSRQALLPRLQRFAAEQARLADALRQAAPEACSALAHRVKGAAANLGLQRLAALLGDIEQQAHCPPASADAISAAVAAIAAELPAPPSAAADTVRTAELAALQPLLQALANACRHGEFDDASLAALQQQLPGSLFAPLQQAVEMFDFEQALSQLAAIEAQLGASTGAAS</sequence>
<evidence type="ECO:0000256" key="3">
    <source>
        <dbReference type="ARBA" id="ARBA00012438"/>
    </source>
</evidence>
<dbReference type="InterPro" id="IPR000700">
    <property type="entry name" value="PAS-assoc_C"/>
</dbReference>
<feature type="transmembrane region" description="Helical" evidence="15">
    <location>
        <begin position="190"/>
        <end position="211"/>
    </location>
</feature>
<keyword evidence="11 15" id="KW-1133">Transmembrane helix</keyword>
<feature type="domain" description="Histidine kinase" evidence="16">
    <location>
        <begin position="663"/>
        <end position="879"/>
    </location>
</feature>
<dbReference type="SUPFAM" id="SSF47384">
    <property type="entry name" value="Homodimeric domain of signal transducing histidine kinase"/>
    <property type="match status" value="1"/>
</dbReference>
<evidence type="ECO:0000259" key="16">
    <source>
        <dbReference type="PROSITE" id="PS50109"/>
    </source>
</evidence>
<dbReference type="EMBL" id="JBHRXN010000036">
    <property type="protein sequence ID" value="MFC3533765.1"/>
    <property type="molecule type" value="Genomic_DNA"/>
</dbReference>
<feature type="transmembrane region" description="Helical" evidence="15">
    <location>
        <begin position="93"/>
        <end position="112"/>
    </location>
</feature>
<comment type="catalytic activity">
    <reaction evidence="1">
        <text>ATP + protein L-histidine = ADP + protein N-phospho-L-histidine.</text>
        <dbReference type="EC" id="2.7.13.3"/>
    </reaction>
</comment>
<dbReference type="InterPro" id="IPR036097">
    <property type="entry name" value="HisK_dim/P_sf"/>
</dbReference>
<organism evidence="21 22">
    <name type="scientific">Vogesella facilis</name>
    <dbReference type="NCBI Taxonomy" id="1655232"/>
    <lineage>
        <taxon>Bacteria</taxon>
        <taxon>Pseudomonadati</taxon>
        <taxon>Pseudomonadota</taxon>
        <taxon>Betaproteobacteria</taxon>
        <taxon>Neisseriales</taxon>
        <taxon>Chromobacteriaceae</taxon>
        <taxon>Vogesella</taxon>
    </lineage>
</organism>
<dbReference type="Gene3D" id="3.40.50.2300">
    <property type="match status" value="1"/>
</dbReference>
<proteinExistence type="predicted"/>
<dbReference type="SUPFAM" id="SSF52172">
    <property type="entry name" value="CheY-like"/>
    <property type="match status" value="1"/>
</dbReference>
<feature type="domain" description="Response regulatory" evidence="17">
    <location>
        <begin position="899"/>
        <end position="1018"/>
    </location>
</feature>
<feature type="domain" description="PAS" evidence="18">
    <location>
        <begin position="266"/>
        <end position="336"/>
    </location>
</feature>
<evidence type="ECO:0000256" key="14">
    <source>
        <dbReference type="PROSITE-ProRule" id="PRU00169"/>
    </source>
</evidence>
<evidence type="ECO:0000256" key="13">
    <source>
        <dbReference type="ARBA" id="ARBA00023136"/>
    </source>
</evidence>
<dbReference type="RefSeq" id="WP_386093898.1">
    <property type="nucleotide sequence ID" value="NZ_JBHRXN010000036.1"/>
</dbReference>
<dbReference type="InterPro" id="IPR003661">
    <property type="entry name" value="HisK_dim/P_dom"/>
</dbReference>
<feature type="domain" description="PAC" evidence="19">
    <location>
        <begin position="343"/>
        <end position="393"/>
    </location>
</feature>
<dbReference type="InterPro" id="IPR011006">
    <property type="entry name" value="CheY-like_superfamily"/>
</dbReference>
<dbReference type="EC" id="2.7.13.3" evidence="3"/>
<keyword evidence="10" id="KW-0547">Nucleotide-binding</keyword>
<dbReference type="Gene3D" id="3.30.450.20">
    <property type="entry name" value="PAS domain"/>
    <property type="match status" value="3"/>
</dbReference>
<dbReference type="SUPFAM" id="SSF55874">
    <property type="entry name" value="ATPase domain of HSP90 chaperone/DNA topoisomerase II/histidine kinase"/>
    <property type="match status" value="1"/>
</dbReference>
<comment type="subcellular location">
    <subcellularLocation>
        <location evidence="2">Cell inner membrane</location>
        <topology evidence="2">Multi-pass membrane protein</topology>
    </subcellularLocation>
</comment>
<dbReference type="InterPro" id="IPR005330">
    <property type="entry name" value="MHYT_dom"/>
</dbReference>
<evidence type="ECO:0000256" key="1">
    <source>
        <dbReference type="ARBA" id="ARBA00000085"/>
    </source>
</evidence>
<dbReference type="InterPro" id="IPR003594">
    <property type="entry name" value="HATPase_dom"/>
</dbReference>
<evidence type="ECO:0000256" key="11">
    <source>
        <dbReference type="ARBA" id="ARBA00022989"/>
    </source>
</evidence>
<dbReference type="CDD" id="cd00082">
    <property type="entry name" value="HisKA"/>
    <property type="match status" value="1"/>
</dbReference>
<evidence type="ECO:0000313" key="22">
    <source>
        <dbReference type="Proteomes" id="UP001595741"/>
    </source>
</evidence>
<dbReference type="InterPro" id="IPR004358">
    <property type="entry name" value="Sig_transdc_His_kin-like_C"/>
</dbReference>
<evidence type="ECO:0000256" key="15">
    <source>
        <dbReference type="PROSITE-ProRule" id="PRU00244"/>
    </source>
</evidence>
<protein>
    <recommendedName>
        <fullName evidence="3">histidine kinase</fullName>
        <ecNumber evidence="3">2.7.13.3</ecNumber>
    </recommendedName>
</protein>
<evidence type="ECO:0000256" key="6">
    <source>
        <dbReference type="ARBA" id="ARBA00022553"/>
    </source>
</evidence>
<evidence type="ECO:0000256" key="7">
    <source>
        <dbReference type="ARBA" id="ARBA00022679"/>
    </source>
</evidence>
<keyword evidence="7" id="KW-0808">Transferase</keyword>
<dbReference type="Gene3D" id="1.10.287.130">
    <property type="match status" value="1"/>
</dbReference>
<dbReference type="NCBIfam" id="TIGR00229">
    <property type="entry name" value="sensory_box"/>
    <property type="match status" value="3"/>
</dbReference>
<dbReference type="PROSITE" id="PS50113">
    <property type="entry name" value="PAC"/>
    <property type="match status" value="3"/>
</dbReference>
<keyword evidence="12" id="KW-0902">Two-component regulatory system</keyword>
<dbReference type="CDD" id="cd17546">
    <property type="entry name" value="REC_hyHK_CKI1_RcsC-like"/>
    <property type="match status" value="1"/>
</dbReference>
<keyword evidence="22" id="KW-1185">Reference proteome</keyword>
<keyword evidence="13 15" id="KW-0472">Membrane</keyword>
<dbReference type="InterPro" id="IPR036890">
    <property type="entry name" value="HATPase_C_sf"/>
</dbReference>
<evidence type="ECO:0000313" key="21">
    <source>
        <dbReference type="EMBL" id="MFC3533765.1"/>
    </source>
</evidence>
<dbReference type="Pfam" id="PF03707">
    <property type="entry name" value="MHYT"/>
    <property type="match status" value="3"/>
</dbReference>
<dbReference type="SMART" id="SM00448">
    <property type="entry name" value="REC"/>
    <property type="match status" value="1"/>
</dbReference>
<evidence type="ECO:0000256" key="5">
    <source>
        <dbReference type="ARBA" id="ARBA00022519"/>
    </source>
</evidence>
<feature type="domain" description="MHYT" evidence="20">
    <location>
        <begin position="20"/>
        <end position="215"/>
    </location>
</feature>
<dbReference type="PANTHER" id="PTHR43047">
    <property type="entry name" value="TWO-COMPONENT HISTIDINE PROTEIN KINASE"/>
    <property type="match status" value="1"/>
</dbReference>
<accession>A0ABV7RHU5</accession>
<dbReference type="InterPro" id="IPR013655">
    <property type="entry name" value="PAS_fold_3"/>
</dbReference>
<dbReference type="Gene3D" id="1.20.120.160">
    <property type="entry name" value="HPT domain"/>
    <property type="match status" value="1"/>
</dbReference>
<keyword evidence="8 15" id="KW-0812">Transmembrane</keyword>
<dbReference type="PROSITE" id="PS50924">
    <property type="entry name" value="MHYT"/>
    <property type="match status" value="1"/>
</dbReference>
<dbReference type="Gene3D" id="3.30.565.10">
    <property type="entry name" value="Histidine kinase-like ATPase, C-terminal domain"/>
    <property type="match status" value="1"/>
</dbReference>
<evidence type="ECO:0000256" key="2">
    <source>
        <dbReference type="ARBA" id="ARBA00004429"/>
    </source>
</evidence>
<comment type="caution">
    <text evidence="21">The sequence shown here is derived from an EMBL/GenBank/DDBJ whole genome shotgun (WGS) entry which is preliminary data.</text>
</comment>
<feature type="modified residue" description="4-aspartylphosphate" evidence="14">
    <location>
        <position position="948"/>
    </location>
</feature>
<keyword evidence="6 14" id="KW-0597">Phosphoprotein</keyword>
<feature type="domain" description="PAC" evidence="19">
    <location>
        <begin position="471"/>
        <end position="523"/>
    </location>
</feature>
<dbReference type="InterPro" id="IPR036641">
    <property type="entry name" value="HPT_dom_sf"/>
</dbReference>
<evidence type="ECO:0000259" key="17">
    <source>
        <dbReference type="PROSITE" id="PS50110"/>
    </source>
</evidence>
<feature type="domain" description="PAS" evidence="18">
    <location>
        <begin position="394"/>
        <end position="468"/>
    </location>
</feature>
<dbReference type="SMART" id="SM00388">
    <property type="entry name" value="HisKA"/>
    <property type="match status" value="1"/>
</dbReference>
<keyword evidence="10" id="KW-0067">ATP-binding</keyword>
<dbReference type="Pfam" id="PF01627">
    <property type="entry name" value="Hpt"/>
    <property type="match status" value="1"/>
</dbReference>
<dbReference type="InterPro" id="IPR008207">
    <property type="entry name" value="Sig_transdc_His_kin_Hpt_dom"/>
</dbReference>
<dbReference type="SMART" id="SM00387">
    <property type="entry name" value="HATPase_c"/>
    <property type="match status" value="1"/>
</dbReference>
<evidence type="ECO:0000256" key="9">
    <source>
        <dbReference type="ARBA" id="ARBA00022777"/>
    </source>
</evidence>
<evidence type="ECO:0000256" key="8">
    <source>
        <dbReference type="ARBA" id="ARBA00022692"/>
    </source>
</evidence>
<dbReference type="Proteomes" id="UP001595741">
    <property type="component" value="Unassembled WGS sequence"/>
</dbReference>
<name>A0ABV7RHU5_9NEIS</name>